<dbReference type="HOGENOM" id="CLU_2457337_0_0_1"/>
<dbReference type="EMBL" id="CAQQ02380253">
    <property type="status" value="NOT_ANNOTATED_CDS"/>
    <property type="molecule type" value="Genomic_DNA"/>
</dbReference>
<sequence>MSRYLPRKKSPCDYSCFPRKDPRRALLAAILSTTRSIGLTFSNTSRKVGVDLRQPVIPTHAAHCCSLHAVSNLLHRTFLRGDCHQTKHA</sequence>
<evidence type="ECO:0000313" key="2">
    <source>
        <dbReference type="Proteomes" id="UP000015102"/>
    </source>
</evidence>
<accession>T1H2W7</accession>
<reference evidence="1" key="2">
    <citation type="submission" date="2015-06" db="UniProtKB">
        <authorList>
            <consortium name="EnsemblMetazoa"/>
        </authorList>
    </citation>
    <scope>IDENTIFICATION</scope>
</reference>
<evidence type="ECO:0000313" key="1">
    <source>
        <dbReference type="EnsemblMetazoa" id="MESCA010573-PA"/>
    </source>
</evidence>
<dbReference type="Proteomes" id="UP000015102">
    <property type="component" value="Unassembled WGS sequence"/>
</dbReference>
<dbReference type="EMBL" id="CAQQ02380252">
    <property type="status" value="NOT_ANNOTATED_CDS"/>
    <property type="molecule type" value="Genomic_DNA"/>
</dbReference>
<protein>
    <submittedName>
        <fullName evidence="1">Uncharacterized protein</fullName>
    </submittedName>
</protein>
<dbReference type="EnsemblMetazoa" id="MESCA010573-RA">
    <property type="protein sequence ID" value="MESCA010573-PA"/>
    <property type="gene ID" value="MESCA010573"/>
</dbReference>
<proteinExistence type="predicted"/>
<name>T1H2W7_MEGSC</name>
<dbReference type="AlphaFoldDB" id="T1H2W7"/>
<reference evidence="2" key="1">
    <citation type="submission" date="2013-02" db="EMBL/GenBank/DDBJ databases">
        <authorList>
            <person name="Hughes D."/>
        </authorList>
    </citation>
    <scope>NUCLEOTIDE SEQUENCE</scope>
    <source>
        <strain>Durham</strain>
        <strain evidence="2">NC isolate 2 -- Noor lab</strain>
    </source>
</reference>
<keyword evidence="2" id="KW-1185">Reference proteome</keyword>
<organism evidence="1 2">
    <name type="scientific">Megaselia scalaris</name>
    <name type="common">Humpbacked fly</name>
    <name type="synonym">Phora scalaris</name>
    <dbReference type="NCBI Taxonomy" id="36166"/>
    <lineage>
        <taxon>Eukaryota</taxon>
        <taxon>Metazoa</taxon>
        <taxon>Ecdysozoa</taxon>
        <taxon>Arthropoda</taxon>
        <taxon>Hexapoda</taxon>
        <taxon>Insecta</taxon>
        <taxon>Pterygota</taxon>
        <taxon>Neoptera</taxon>
        <taxon>Endopterygota</taxon>
        <taxon>Diptera</taxon>
        <taxon>Brachycera</taxon>
        <taxon>Muscomorpha</taxon>
        <taxon>Platypezoidea</taxon>
        <taxon>Phoridae</taxon>
        <taxon>Megaseliini</taxon>
        <taxon>Megaselia</taxon>
    </lineage>
</organism>